<comment type="subcellular location">
    <subcellularLocation>
        <location evidence="1">Membrane</location>
        <topology evidence="1">Multi-pass membrane protein</topology>
    </subcellularLocation>
</comment>
<dbReference type="AlphaFoldDB" id="A0ABD2ZBA0"/>
<dbReference type="EMBL" id="JBJUIK010000010">
    <property type="protein sequence ID" value="KAL3516749.1"/>
    <property type="molecule type" value="Genomic_DNA"/>
</dbReference>
<proteinExistence type="predicted"/>
<name>A0ABD2ZBA0_9GENT</name>
<reference evidence="4 5" key="1">
    <citation type="submission" date="2024-11" db="EMBL/GenBank/DDBJ databases">
        <title>A near-complete genome assembly of Cinchona calisaya.</title>
        <authorList>
            <person name="Lian D.C."/>
            <person name="Zhao X.W."/>
            <person name="Wei L."/>
        </authorList>
    </citation>
    <scope>NUCLEOTIDE SEQUENCE [LARGE SCALE GENOMIC DNA]</scope>
    <source>
        <tissue evidence="4">Nenye</tissue>
    </source>
</reference>
<keyword evidence="5" id="KW-1185">Reference proteome</keyword>
<feature type="domain" description="Very-long-chain aldehyde decarbonylase CER1-like C-terminal" evidence="3">
    <location>
        <begin position="211"/>
        <end position="296"/>
    </location>
</feature>
<comment type="caution">
    <text evidence="4">The sequence shown here is derived from an EMBL/GenBank/DDBJ whole genome shotgun (WGS) entry which is preliminary data.</text>
</comment>
<evidence type="ECO:0000313" key="4">
    <source>
        <dbReference type="EMBL" id="KAL3516749.1"/>
    </source>
</evidence>
<protein>
    <recommendedName>
        <fullName evidence="3">Very-long-chain aldehyde decarbonylase CER1-like C-terminal domain-containing protein</fullName>
    </recommendedName>
</protein>
<gene>
    <name evidence="4" type="ORF">ACH5RR_023651</name>
</gene>
<dbReference type="Proteomes" id="UP001630127">
    <property type="component" value="Unassembled WGS sequence"/>
</dbReference>
<organism evidence="4 5">
    <name type="scientific">Cinchona calisaya</name>
    <dbReference type="NCBI Taxonomy" id="153742"/>
    <lineage>
        <taxon>Eukaryota</taxon>
        <taxon>Viridiplantae</taxon>
        <taxon>Streptophyta</taxon>
        <taxon>Embryophyta</taxon>
        <taxon>Tracheophyta</taxon>
        <taxon>Spermatophyta</taxon>
        <taxon>Magnoliopsida</taxon>
        <taxon>eudicotyledons</taxon>
        <taxon>Gunneridae</taxon>
        <taxon>Pentapetalae</taxon>
        <taxon>asterids</taxon>
        <taxon>lamiids</taxon>
        <taxon>Gentianales</taxon>
        <taxon>Rubiaceae</taxon>
        <taxon>Cinchonoideae</taxon>
        <taxon>Cinchoneae</taxon>
        <taxon>Cinchona</taxon>
    </lineage>
</organism>
<sequence length="296" mass="34162">MPLYDYIYGTIDKSSDDLYETSLNRQEDSADVVHLTHLTTPESIYHLRLGFASLASKPHDFNWYLWFMWPVTLWSVIATWIYGRTFLIERNFFKNLKLQTWAVPKYTIQYHTRWQRESINTLIEEAILEAEEKGIKVLSLGLLNQEEELNKKGELYIRRHPFLKVKLVDGSSLAVAIVLNSIPKRTSKVVLGGNLSKIGYSIALALCQGGIQTWIVGEGLTKEDQLNASKGTTFIPFSYFPPKKMRKDCVYYYTPSMLVPKNLENLDSCENWLPRRVMSASRVAGILHSLENWKMN</sequence>
<evidence type="ECO:0000256" key="2">
    <source>
        <dbReference type="SAM" id="Phobius"/>
    </source>
</evidence>
<evidence type="ECO:0000256" key="1">
    <source>
        <dbReference type="ARBA" id="ARBA00004141"/>
    </source>
</evidence>
<accession>A0ABD2ZBA0</accession>
<dbReference type="InterPro" id="IPR021940">
    <property type="entry name" value="CER1-like_C"/>
</dbReference>
<keyword evidence="2" id="KW-0472">Membrane</keyword>
<keyword evidence="2" id="KW-1133">Transmembrane helix</keyword>
<keyword evidence="2" id="KW-0812">Transmembrane</keyword>
<evidence type="ECO:0000259" key="3">
    <source>
        <dbReference type="Pfam" id="PF12076"/>
    </source>
</evidence>
<dbReference type="GO" id="GO:0016020">
    <property type="term" value="C:membrane"/>
    <property type="evidence" value="ECO:0007669"/>
    <property type="project" value="UniProtKB-SubCell"/>
</dbReference>
<dbReference type="Pfam" id="PF12076">
    <property type="entry name" value="CER1-like_C"/>
    <property type="match status" value="1"/>
</dbReference>
<evidence type="ECO:0000313" key="5">
    <source>
        <dbReference type="Proteomes" id="UP001630127"/>
    </source>
</evidence>
<feature type="transmembrane region" description="Helical" evidence="2">
    <location>
        <begin position="63"/>
        <end position="83"/>
    </location>
</feature>